<feature type="domain" description="HNH nuclease" evidence="1">
    <location>
        <begin position="73"/>
        <end position="124"/>
    </location>
</feature>
<protein>
    <submittedName>
        <fullName evidence="2">HNH endonuclease</fullName>
    </submittedName>
</protein>
<gene>
    <name evidence="2" type="ORF">G3M70_16265</name>
</gene>
<sequence>MLDEQKVLILNFSYEPLQFCTAKRGIIMVLSGRAEKIESNGYIVRSPNQSFALPTVIRVLKMVRRNMGKGLSFSKKNIMRRDNYTCQYCGVRENMLTVDHVIPKSRGGGTSWTNVVVACKPCNLKKGSRTAVEAGMPLKKKPFRPNFHYHSFVIPSASEEHLESWYKYLPPALKARNSIN</sequence>
<keyword evidence="2" id="KW-0540">Nuclease</keyword>
<dbReference type="InterPro" id="IPR003615">
    <property type="entry name" value="HNH_nuc"/>
</dbReference>
<dbReference type="InterPro" id="IPR052892">
    <property type="entry name" value="NA-targeting_endonuclease"/>
</dbReference>
<dbReference type="AlphaFoldDB" id="A0A7T0BYP9"/>
<dbReference type="Proteomes" id="UP000594688">
    <property type="component" value="Chromosome"/>
</dbReference>
<evidence type="ECO:0000313" key="3">
    <source>
        <dbReference type="Proteomes" id="UP000594688"/>
    </source>
</evidence>
<accession>A0A7T0BYP9</accession>
<dbReference type="PANTHER" id="PTHR33877">
    <property type="entry name" value="SLL1193 PROTEIN"/>
    <property type="match status" value="1"/>
</dbReference>
<keyword evidence="2" id="KW-0378">Hydrolase</keyword>
<dbReference type="Pfam" id="PF14279">
    <property type="entry name" value="HNH_5"/>
    <property type="match status" value="1"/>
</dbReference>
<dbReference type="GO" id="GO:0004519">
    <property type="term" value="F:endonuclease activity"/>
    <property type="evidence" value="ECO:0007669"/>
    <property type="project" value="UniProtKB-KW"/>
</dbReference>
<evidence type="ECO:0000313" key="2">
    <source>
        <dbReference type="EMBL" id="QPJ63347.1"/>
    </source>
</evidence>
<organism evidence="2 3">
    <name type="scientific">Candidatus Nitronauta litoralis</name>
    <dbReference type="NCBI Taxonomy" id="2705533"/>
    <lineage>
        <taxon>Bacteria</taxon>
        <taxon>Pseudomonadati</taxon>
        <taxon>Nitrospinota/Tectimicrobiota group</taxon>
        <taxon>Nitrospinota</taxon>
        <taxon>Nitrospinia</taxon>
        <taxon>Nitrospinales</taxon>
        <taxon>Nitrospinaceae</taxon>
        <taxon>Candidatus Nitronauta</taxon>
    </lineage>
</organism>
<dbReference type="InterPro" id="IPR029471">
    <property type="entry name" value="HNH_5"/>
</dbReference>
<dbReference type="SMART" id="SM00507">
    <property type="entry name" value="HNHc"/>
    <property type="match status" value="1"/>
</dbReference>
<dbReference type="Gene3D" id="1.10.30.50">
    <property type="match status" value="1"/>
</dbReference>
<keyword evidence="2" id="KW-0255">Endonuclease</keyword>
<reference evidence="2 3" key="1">
    <citation type="submission" date="2020-02" db="EMBL/GenBank/DDBJ databases">
        <title>Genomic and physiological characterization of two novel Nitrospinaceae genera.</title>
        <authorList>
            <person name="Mueller A.J."/>
            <person name="Jung M.-Y."/>
            <person name="Strachan C.R."/>
            <person name="Herbold C.W."/>
            <person name="Kirkegaard R.H."/>
            <person name="Daims H."/>
        </authorList>
    </citation>
    <scope>NUCLEOTIDE SEQUENCE [LARGE SCALE GENOMIC DNA]</scope>
    <source>
        <strain evidence="2">EB</strain>
    </source>
</reference>
<name>A0A7T0BYP9_9BACT</name>
<dbReference type="CDD" id="cd00085">
    <property type="entry name" value="HNHc"/>
    <property type="match status" value="1"/>
</dbReference>
<evidence type="ECO:0000259" key="1">
    <source>
        <dbReference type="SMART" id="SM00507"/>
    </source>
</evidence>
<dbReference type="KEGG" id="nli:G3M70_16265"/>
<dbReference type="EMBL" id="CP048685">
    <property type="protein sequence ID" value="QPJ63347.1"/>
    <property type="molecule type" value="Genomic_DNA"/>
</dbReference>
<proteinExistence type="predicted"/>
<dbReference type="PANTHER" id="PTHR33877:SF2">
    <property type="entry name" value="OS07G0170200 PROTEIN"/>
    <property type="match status" value="1"/>
</dbReference>